<reference evidence="1" key="3">
    <citation type="submission" date="2020-02" db="EMBL/GenBank/DDBJ databases">
        <authorList>
            <person name="Sarangi A.N."/>
            <person name="Ghosh S."/>
            <person name="Mukherjee M."/>
            <person name="Tripathy S."/>
        </authorList>
    </citation>
    <scope>NUCLEOTIDE SEQUENCE</scope>
    <source>
        <strain evidence="1">BDU141951</strain>
    </source>
</reference>
<dbReference type="Gene3D" id="2.160.20.80">
    <property type="entry name" value="E3 ubiquitin-protein ligase SopA"/>
    <property type="match status" value="1"/>
</dbReference>
<reference evidence="1" key="2">
    <citation type="journal article" date="2015" name="Genome Announc.">
        <title>Draft Genome Sequence of Filamentous Marine Cyanobacterium Lyngbya confervoides Strain BDU141951.</title>
        <authorList>
            <person name="Chandrababunaidu M.M."/>
            <person name="Sen D."/>
            <person name="Tripathy S."/>
        </authorList>
    </citation>
    <scope>NUCLEOTIDE SEQUENCE</scope>
    <source>
        <strain evidence="1">BDU141951</strain>
    </source>
</reference>
<dbReference type="SUPFAM" id="SSF47781">
    <property type="entry name" value="RuvA domain 2-like"/>
    <property type="match status" value="1"/>
</dbReference>
<dbReference type="Pfam" id="PF13576">
    <property type="entry name" value="Pentapeptide_3"/>
    <property type="match status" value="2"/>
</dbReference>
<accession>A0A0C1V967</accession>
<organism evidence="1">
    <name type="scientific">Lyngbya confervoides BDU141951</name>
    <dbReference type="NCBI Taxonomy" id="1574623"/>
    <lineage>
        <taxon>Bacteria</taxon>
        <taxon>Bacillati</taxon>
        <taxon>Cyanobacteriota</taxon>
        <taxon>Cyanophyceae</taxon>
        <taxon>Oscillatoriophycideae</taxon>
        <taxon>Oscillatoriales</taxon>
        <taxon>Microcoleaceae</taxon>
        <taxon>Lyngbya</taxon>
    </lineage>
</organism>
<gene>
    <name evidence="1" type="ORF">QQ91_018690</name>
</gene>
<protein>
    <recommendedName>
        <fullName evidence="2">Low-complexity protein</fullName>
    </recommendedName>
</protein>
<proteinExistence type="predicted"/>
<dbReference type="InterPro" id="IPR010994">
    <property type="entry name" value="RuvA_2-like"/>
</dbReference>
<reference evidence="1" key="1">
    <citation type="submission" date="2014-11" db="EMBL/GenBank/DDBJ databases">
        <authorList>
            <person name="Malar M.C."/>
            <person name="Sen D."/>
            <person name="Tripathy S."/>
        </authorList>
    </citation>
    <scope>NUCLEOTIDE SEQUENCE</scope>
    <source>
        <strain evidence="1">BDU141951</strain>
    </source>
</reference>
<dbReference type="AlphaFoldDB" id="A0A0C1V967"/>
<evidence type="ECO:0008006" key="2">
    <source>
        <dbReference type="Google" id="ProtNLM"/>
    </source>
</evidence>
<evidence type="ECO:0000313" key="1">
    <source>
        <dbReference type="EMBL" id="NEV69132.1"/>
    </source>
</evidence>
<dbReference type="EMBL" id="JTHE02000003">
    <property type="protein sequence ID" value="NEV69132.1"/>
    <property type="molecule type" value="Genomic_DNA"/>
</dbReference>
<name>A0A0C1V967_9CYAN</name>
<comment type="caution">
    <text evidence="1">The sequence shown here is derived from an EMBL/GenBank/DDBJ whole genome shotgun (WGS) entry which is preliminary data.</text>
</comment>
<dbReference type="InterPro" id="IPR001646">
    <property type="entry name" value="5peptide_repeat"/>
</dbReference>
<sequence>MTVRGWLQAGLVLAVVWLVAWVNPAVSWAAALSPEPLTITQLQARLQTPVQREGKPTLDLRRVTLDLRDDNGEFRDRFYTELNTRLQKGSQTFTLDLSESVILGTFDFQRLSLREPLYGEAFFPLLTEREQTQLQRDRRRLSQLSQLSRSLLLQPQSTALRLYLFRHGLNLAQTRFEGSVLASDIFFLEPINAPGARFLQPVNFSQSRFSDAVSLVGCQFQQAVRFRSTLFFDRLRLGQASFQGPVTFQGSELTNGAGFAQASFQQAANFSRVTFQGNADFGKTVWQANGDFAQSTFSGDVFFTNARFSAAMSFRQVRLTQAANFRGAVIQNQLDFGDASFSPDTRINVAGLDFSSDQSQLLGSPGQIGRVLSVPSLAGNETLLRNLVRNFRELEQVADANRIEYLTERLRLRSLQQRLVNLNLNTASRSQLQNVGFSAAQSDAILSQRAEALLVNAADVLDLDGIDLSTYVKVRDRIIAQPPRSWGQRLQLAWRWGLLSTLLLLSRYGTSVGLTLGVGLVAIALSSLLFWWVDRYRRRVPTPIAPPRSEIGWMLGSFVGVFGLGNLIVLRLGESLVWALGAIALLVLPIPLLLTSILYRRGRFHDQLDTSYLLEDGSARQLRFLIARLPVIPKYPFFRDRFYPIDWQKRRNWLNYYDFSLNNWFKFGFNDLRLRDECVPGLVTALVWYQWAIGLAYVALLLWTLSRTIPGLNLLLYF</sequence>